<dbReference type="OrthoDB" id="69928at2759"/>
<sequence length="185" mass="20468">RLLQYRTVQGEVSFSTDIPEVMMEDADDTEDFSPLEARQLDTQRTEGSPGLKSVLSTGRSPNGESSEKPVVTFKENIKPQEINREVPARSYTRTANAGKEQRDFIKGINATVNKKDNNSKRKNDLKKPGTDKVQEPTKQSIAVQVKTPVSEARKTPVTPTSSPSTNTQFIPIHHPGAFPPLPSRP</sequence>
<protein>
    <submittedName>
        <fullName evidence="2">Uncharacterized protein</fullName>
    </submittedName>
</protein>
<evidence type="ECO:0000313" key="2">
    <source>
        <dbReference type="EMBL" id="KAG9460211.1"/>
    </source>
</evidence>
<feature type="compositionally biased region" description="Low complexity" evidence="1">
    <location>
        <begin position="155"/>
        <end position="167"/>
    </location>
</feature>
<dbReference type="EMBL" id="WNTK01098635">
    <property type="protein sequence ID" value="KAG9460211.1"/>
    <property type="molecule type" value="Genomic_DNA"/>
</dbReference>
<evidence type="ECO:0000313" key="3">
    <source>
        <dbReference type="Proteomes" id="UP000770717"/>
    </source>
</evidence>
<dbReference type="AlphaFoldDB" id="A0A8J6EBM1"/>
<reference evidence="2" key="1">
    <citation type="thesis" date="2020" institute="ProQuest LLC" country="789 East Eisenhower Parkway, Ann Arbor, MI, USA">
        <title>Comparative Genomics and Chromosome Evolution.</title>
        <authorList>
            <person name="Mudd A.B."/>
        </authorList>
    </citation>
    <scope>NUCLEOTIDE SEQUENCE</scope>
    <source>
        <strain evidence="2">HN-11 Male</strain>
        <tissue evidence="2">Kidney and liver</tissue>
    </source>
</reference>
<gene>
    <name evidence="2" type="ORF">GDO78_023292</name>
</gene>
<keyword evidence="3" id="KW-1185">Reference proteome</keyword>
<feature type="compositionally biased region" description="Acidic residues" evidence="1">
    <location>
        <begin position="22"/>
        <end position="33"/>
    </location>
</feature>
<feature type="compositionally biased region" description="Basic and acidic residues" evidence="1">
    <location>
        <begin position="75"/>
        <end position="87"/>
    </location>
</feature>
<organism evidence="2 3">
    <name type="scientific">Eleutherodactylus coqui</name>
    <name type="common">Puerto Rican coqui</name>
    <dbReference type="NCBI Taxonomy" id="57060"/>
    <lineage>
        <taxon>Eukaryota</taxon>
        <taxon>Metazoa</taxon>
        <taxon>Chordata</taxon>
        <taxon>Craniata</taxon>
        <taxon>Vertebrata</taxon>
        <taxon>Euteleostomi</taxon>
        <taxon>Amphibia</taxon>
        <taxon>Batrachia</taxon>
        <taxon>Anura</taxon>
        <taxon>Neobatrachia</taxon>
        <taxon>Hyloidea</taxon>
        <taxon>Eleutherodactylidae</taxon>
        <taxon>Eleutherodactylinae</taxon>
        <taxon>Eleutherodactylus</taxon>
        <taxon>Eleutherodactylus</taxon>
    </lineage>
</organism>
<comment type="caution">
    <text evidence="2">The sequence shown here is derived from an EMBL/GenBank/DDBJ whole genome shotgun (WGS) entry which is preliminary data.</text>
</comment>
<feature type="compositionally biased region" description="Basic and acidic residues" evidence="1">
    <location>
        <begin position="113"/>
        <end position="135"/>
    </location>
</feature>
<feature type="non-terminal residue" evidence="2">
    <location>
        <position position="185"/>
    </location>
</feature>
<evidence type="ECO:0000256" key="1">
    <source>
        <dbReference type="SAM" id="MobiDB-lite"/>
    </source>
</evidence>
<accession>A0A8J6EBM1</accession>
<name>A0A8J6EBM1_ELECQ</name>
<feature type="non-terminal residue" evidence="2">
    <location>
        <position position="1"/>
    </location>
</feature>
<feature type="region of interest" description="Disordered" evidence="1">
    <location>
        <begin position="16"/>
        <end position="185"/>
    </location>
</feature>
<feature type="compositionally biased region" description="Polar residues" evidence="1">
    <location>
        <begin position="54"/>
        <end position="64"/>
    </location>
</feature>
<dbReference type="Proteomes" id="UP000770717">
    <property type="component" value="Unassembled WGS sequence"/>
</dbReference>
<proteinExistence type="predicted"/>